<organism evidence="6 7">
    <name type="scientific">Litorimonas taeanensis</name>
    <dbReference type="NCBI Taxonomy" id="568099"/>
    <lineage>
        <taxon>Bacteria</taxon>
        <taxon>Pseudomonadati</taxon>
        <taxon>Pseudomonadota</taxon>
        <taxon>Alphaproteobacteria</taxon>
        <taxon>Maricaulales</taxon>
        <taxon>Robiginitomaculaceae</taxon>
    </lineage>
</organism>
<dbReference type="InterPro" id="IPR002130">
    <property type="entry name" value="Cyclophilin-type_PPIase_dom"/>
</dbReference>
<reference evidence="6 7" key="1">
    <citation type="submission" date="2018-10" db="EMBL/GenBank/DDBJ databases">
        <title>Genomic Encyclopedia of Type Strains, Phase IV (KMG-IV): sequencing the most valuable type-strain genomes for metagenomic binning, comparative biology and taxonomic classification.</title>
        <authorList>
            <person name="Goeker M."/>
        </authorList>
    </citation>
    <scope>NUCLEOTIDE SEQUENCE [LARGE SCALE GENOMIC DNA]</scope>
    <source>
        <strain evidence="6 7">DSM 22008</strain>
    </source>
</reference>
<dbReference type="SUPFAM" id="SSF50891">
    <property type="entry name" value="Cyclophilin-like"/>
    <property type="match status" value="1"/>
</dbReference>
<feature type="chain" id="PRO_5019475899" description="peptidylprolyl isomerase" evidence="4">
    <location>
        <begin position="20"/>
        <end position="202"/>
    </location>
</feature>
<accession>A0A420WLP8</accession>
<dbReference type="InterPro" id="IPR044665">
    <property type="entry name" value="E_coli_cyclophilin_A-like"/>
</dbReference>
<dbReference type="EMBL" id="RBII01000001">
    <property type="protein sequence ID" value="RKQ71805.1"/>
    <property type="molecule type" value="Genomic_DNA"/>
</dbReference>
<name>A0A420WLP8_9PROT</name>
<evidence type="ECO:0000256" key="3">
    <source>
        <dbReference type="ARBA" id="ARBA00023235"/>
    </source>
</evidence>
<evidence type="ECO:0000313" key="7">
    <source>
        <dbReference type="Proteomes" id="UP000282211"/>
    </source>
</evidence>
<dbReference type="Pfam" id="PF00160">
    <property type="entry name" value="Pro_isomerase"/>
    <property type="match status" value="1"/>
</dbReference>
<dbReference type="PROSITE" id="PS51257">
    <property type="entry name" value="PROKAR_LIPOPROTEIN"/>
    <property type="match status" value="1"/>
</dbReference>
<keyword evidence="4" id="KW-0732">Signal</keyword>
<keyword evidence="3 6" id="KW-0413">Isomerase</keyword>
<evidence type="ECO:0000256" key="1">
    <source>
        <dbReference type="ARBA" id="ARBA00013194"/>
    </source>
</evidence>
<dbReference type="InParanoid" id="A0A420WLP8"/>
<feature type="domain" description="PPIase cyclophilin-type" evidence="5">
    <location>
        <begin position="25"/>
        <end position="202"/>
    </location>
</feature>
<dbReference type="GO" id="GO:0003755">
    <property type="term" value="F:peptidyl-prolyl cis-trans isomerase activity"/>
    <property type="evidence" value="ECO:0007669"/>
    <property type="project" value="UniProtKB-KW"/>
</dbReference>
<dbReference type="RefSeq" id="WP_121099542.1">
    <property type="nucleotide sequence ID" value="NZ_RBII01000001.1"/>
</dbReference>
<proteinExistence type="predicted"/>
<keyword evidence="2" id="KW-0697">Rotamase</keyword>
<dbReference type="PANTHER" id="PTHR43246">
    <property type="entry name" value="PEPTIDYL-PROLYL CIS-TRANS ISOMERASE CYP38, CHLOROPLASTIC"/>
    <property type="match status" value="1"/>
</dbReference>
<evidence type="ECO:0000259" key="5">
    <source>
        <dbReference type="PROSITE" id="PS50072"/>
    </source>
</evidence>
<dbReference type="AlphaFoldDB" id="A0A420WLP8"/>
<evidence type="ECO:0000313" key="6">
    <source>
        <dbReference type="EMBL" id="RKQ71805.1"/>
    </source>
</evidence>
<gene>
    <name evidence="6" type="ORF">DES40_1135</name>
</gene>
<dbReference type="PROSITE" id="PS50072">
    <property type="entry name" value="CSA_PPIASE_2"/>
    <property type="match status" value="1"/>
</dbReference>
<evidence type="ECO:0000256" key="2">
    <source>
        <dbReference type="ARBA" id="ARBA00023110"/>
    </source>
</evidence>
<protein>
    <recommendedName>
        <fullName evidence="1">peptidylprolyl isomerase</fullName>
        <ecNumber evidence="1">5.2.1.8</ecNumber>
    </recommendedName>
</protein>
<dbReference type="InterPro" id="IPR029000">
    <property type="entry name" value="Cyclophilin-like_dom_sf"/>
</dbReference>
<dbReference type="EC" id="5.2.1.8" evidence="1"/>
<dbReference type="Gene3D" id="2.40.100.10">
    <property type="entry name" value="Cyclophilin-like"/>
    <property type="match status" value="1"/>
</dbReference>
<comment type="caution">
    <text evidence="6">The sequence shown here is derived from an EMBL/GenBank/DDBJ whole genome shotgun (WGS) entry which is preliminary data.</text>
</comment>
<keyword evidence="7" id="KW-1185">Reference proteome</keyword>
<dbReference type="Proteomes" id="UP000282211">
    <property type="component" value="Unassembled WGS sequence"/>
</dbReference>
<sequence length="202" mass="22136">MSKYFAFVSLTLLALVLMACSKPPHRPVVMMETTQGNIEIEVYIDKAPISGGDFLTYVDNKFYNDQGFYRVVRPDNDPLEMGMSLIQGGRLDSEPLTDPIAHELTTETGLSNKEGVVSIARLEPGSGSAAYFFINIGNNDFLDYGGKRNPDGQGYATFGKVVKGMDVIRKIQALEAQGLSGDNVTTGQILTKPVKIIQAYRM</sequence>
<dbReference type="FunCoup" id="A0A420WLP8">
    <property type="interactions" value="426"/>
</dbReference>
<dbReference type="OrthoDB" id="9807797at2"/>
<feature type="signal peptide" evidence="4">
    <location>
        <begin position="1"/>
        <end position="19"/>
    </location>
</feature>
<evidence type="ECO:0000256" key="4">
    <source>
        <dbReference type="SAM" id="SignalP"/>
    </source>
</evidence>